<feature type="compositionally biased region" description="Low complexity" evidence="2">
    <location>
        <begin position="1792"/>
        <end position="1802"/>
    </location>
</feature>
<keyword evidence="1" id="KW-0175">Coiled coil</keyword>
<dbReference type="NCBIfam" id="TIGR02675">
    <property type="entry name" value="tape_meas_nterm"/>
    <property type="match status" value="1"/>
</dbReference>
<dbReference type="PANTHER" id="PTHR47372:SF11">
    <property type="entry name" value="RE19971P"/>
    <property type="match status" value="1"/>
</dbReference>
<feature type="compositionally biased region" description="Basic and acidic residues" evidence="2">
    <location>
        <begin position="109"/>
        <end position="127"/>
    </location>
</feature>
<accession>A0A7T4KQU0</accession>
<dbReference type="RefSeq" id="WP_198493800.1">
    <property type="nucleotide sequence ID" value="NZ_CP066023.1"/>
</dbReference>
<gene>
    <name evidence="5" type="ORF">I6H48_06305</name>
</gene>
<protein>
    <submittedName>
        <fullName evidence="5">Tape measure protein</fullName>
    </submittedName>
</protein>
<dbReference type="Proteomes" id="UP000595198">
    <property type="component" value="Chromosome"/>
</dbReference>
<organism evidence="5 6">
    <name type="scientific">Corynebacterium amycolatum</name>
    <dbReference type="NCBI Taxonomy" id="43765"/>
    <lineage>
        <taxon>Bacteria</taxon>
        <taxon>Bacillati</taxon>
        <taxon>Actinomycetota</taxon>
        <taxon>Actinomycetes</taxon>
        <taxon>Mycobacteriales</taxon>
        <taxon>Corynebacteriaceae</taxon>
        <taxon>Corynebacterium</taxon>
    </lineage>
</organism>
<dbReference type="Pfam" id="PF20155">
    <property type="entry name" value="TMP_3"/>
    <property type="match status" value="1"/>
</dbReference>
<name>A0A7T4KQU0_CORAY</name>
<keyword evidence="3" id="KW-1133">Transmembrane helix</keyword>
<evidence type="ECO:0000259" key="4">
    <source>
        <dbReference type="Pfam" id="PF20155"/>
    </source>
</evidence>
<evidence type="ECO:0000313" key="5">
    <source>
        <dbReference type="EMBL" id="QQB83786.1"/>
    </source>
</evidence>
<proteinExistence type="predicted"/>
<dbReference type="PANTHER" id="PTHR47372">
    <property type="entry name" value="DAUER UP-REGULATED-RELATED"/>
    <property type="match status" value="1"/>
</dbReference>
<feature type="region of interest" description="Disordered" evidence="2">
    <location>
        <begin position="108"/>
        <end position="143"/>
    </location>
</feature>
<keyword evidence="3" id="KW-0472">Membrane</keyword>
<evidence type="ECO:0000313" key="6">
    <source>
        <dbReference type="Proteomes" id="UP000595198"/>
    </source>
</evidence>
<evidence type="ECO:0000256" key="1">
    <source>
        <dbReference type="SAM" id="Coils"/>
    </source>
</evidence>
<keyword evidence="3" id="KW-0812">Transmembrane</keyword>
<reference evidence="5 6" key="1">
    <citation type="submission" date="2020-12" db="EMBL/GenBank/DDBJ databases">
        <title>FDA dAtabase for Regulatory Grade micrObial Sequences (FDA-ARGOS): Supporting development and validation of Infectious Disease Dx tests.</title>
        <authorList>
            <person name="Sproer C."/>
            <person name="Gronow S."/>
            <person name="Severitt S."/>
            <person name="Schroder I."/>
            <person name="Tallon L."/>
            <person name="Sadzewicz L."/>
            <person name="Zhao X."/>
            <person name="Boylan J."/>
            <person name="Ott S."/>
            <person name="Bowen H."/>
            <person name="Vavikolanu K."/>
            <person name="Mehta A."/>
            <person name="Aluvathingal J."/>
            <person name="Nadendla S."/>
            <person name="Lowell S."/>
            <person name="Myers T."/>
            <person name="Yan Y."/>
            <person name="Sichtig H."/>
        </authorList>
    </citation>
    <scope>NUCLEOTIDE SEQUENCE [LARGE SCALE GENOMIC DNA]</scope>
    <source>
        <strain evidence="5 6">FDAARGOS_991</strain>
    </source>
</reference>
<feature type="coiled-coil region" evidence="1">
    <location>
        <begin position="167"/>
        <end position="264"/>
    </location>
</feature>
<sequence length="1837" mass="193283">MAKGGVWVPVNAQMKGFVATVMKAVSGAARKSGQEFEKEFSKSGESAGKALARKVEQATNALSRARRDEAQSAKELAVAEQELENIRSKGNASASQIIAAENKVATAKAKNEDASMRVARSEKDLEAARSGQSTTSNAVKRAEDQLSQARIKATDAVGKVKAAEAGVDEARSNAKSAADAVKAAEQNLIDVRDRYGAGTKQTAAAERELEKAKRQASSANTAAARAEGDLGKARANLQNATDSLKSKENLHKQAVQDAAQATNKAGAEARKAAGDVTKFGGAMGGATGKAGGFGRSMLDIAKKAGGMAGAFAGISGVTSVLSGGFERLMNVQRAEIMFQSVGLSADQTKAQMEQLTEQVTGTSVSLADAAKYSAMFAQSGVQLGKPMNDAIDAFTSLSSIAEGSGVDVGRVLQQMSAAGKVTGEDLNQMADAGVNATKYLADHMGMSQEEIKKAVSDGKVSFEDFVGAVNKGTGDLAKEMGQTLPAKLANMKTSFSNFGAAVIEPFIGPLTTAVEFVTTGMKNVTSAIKDATGEGGALRPVMDAVGDAFKTVGRFVQDNATWLGPLALGLGAAATQFVALYKAMKFVEMVKTAKAAGELATKIKIVGAATKVWTGIQAGFNFVMGLNPIVLIGAAIVAAGVALWAFFTKTEKGREIWGKFTDFMKTAWDATTRFFKDAYSAYIEPVFDWIGDKWENLKSLFSAGFGENSNLGGMFTTLKDAVGVAVDWIGQKWAELGPAMSQIYDTWIRPVVDFFKAGIDMLSTAIQWWVNNITKPALDLLGQAFQIVWNTFIKPVIDGFKTGVDLLGQILQIIINGVIVPAWQFMGDMFMSVWTNVVNPVWEFMKNLVGVLADVLTGNFDNIKNRFSDMGRNIHDIVMGVVKSAMDFFRGLVEMVGNAWQAFKDIVQTVVDTVKQKIQEMVDRLSQFPGQVQNLFSQAGQWLVSAGRNIINGLWEGMKSAWSSVKNWLSNNLSFSAIGSLVGLRSGGIVVNAEGGIMRAYIDGGIDQLEQYANGGRRGERHVAQIAPAGSWRVWAEPETGGEAYIPLARSKRGRSTAILDEVAGRFGYQLVDERTGRPYDGNYSGNLGPQHVTQFAEGGVVTGDDLLSFVGGADVGYGAPRRPLHDAPYDWGGVNWGDCSGTVSAVTNTAVGKQAFGSRFATANEASMLTSMGFSRGHGEPGDLRVGMRNGGPAGGHTSGTLPDGTNFEMGGAANAGSVGARAAGADDSYYNEFFYLPMAPAFEDVQLDDLGDLSPDEQMAAYAQNPDAVTAHYAEQAEPYVADTMPDTTTASEPQAFGGETTISGAAGSVVQELVTGQVGDALAVFGVPDTIPSWLIGAQKLASKFWNGPDKKYGQGDNPGTSAAEQHAIENHDAAVTSMTPTEIAADPQLRGMDDMDVIVQPEVPEWGPEFFAYEIARHAKDMNLGADGAKIGVATAMVESGDPMKMYANDRVPESKQYRHDAVGSDHDSVGLFQQRDNGAWGTVAQRMDPYESAGMFFRELVKFDWRSMDPGAAAQKVQRSAFPDRYATKMGSAEQAVAGTGLFNGAQPETAAVDEVEAGVYDNGGVLKHGAAAFNFSKKPEAILTNEQWTQLQGVADSAMNSDLAKELTTAINGGTGEDGQKHGGILKEIQGVTMGNIRQQLPNLARQIVSGTVRTGGTLALSGAKAGLGMAGAGVDAGIGAVAGAAGSAVPGIGAVAGFSSLGDAATSLGGGAIDAFGQPVVDMAAWYTGEVAAGWTDAFLQYGEQLFGTVEAPFQDILGPVSSAVNQVSSKVNEMPVGGGTVGASESQGEQQSGSLRGPTTVINVHSVAEAMEMQRHAERRELAGFGLGR</sequence>
<feature type="transmembrane region" description="Helical" evidence="3">
    <location>
        <begin position="562"/>
        <end position="581"/>
    </location>
</feature>
<feature type="domain" description="Tape measure protein N-terminal" evidence="4">
    <location>
        <begin position="325"/>
        <end position="500"/>
    </location>
</feature>
<dbReference type="InterPro" id="IPR013491">
    <property type="entry name" value="Tape_meas_N"/>
</dbReference>
<feature type="region of interest" description="Disordered" evidence="2">
    <location>
        <begin position="1783"/>
        <end position="1807"/>
    </location>
</feature>
<dbReference type="Gene3D" id="1.20.120.20">
    <property type="entry name" value="Apolipoprotein"/>
    <property type="match status" value="1"/>
</dbReference>
<dbReference type="EMBL" id="CP066023">
    <property type="protein sequence ID" value="QQB83786.1"/>
    <property type="molecule type" value="Genomic_DNA"/>
</dbReference>
<evidence type="ECO:0000256" key="2">
    <source>
        <dbReference type="SAM" id="MobiDB-lite"/>
    </source>
</evidence>
<feature type="transmembrane region" description="Helical" evidence="3">
    <location>
        <begin position="629"/>
        <end position="647"/>
    </location>
</feature>
<evidence type="ECO:0000256" key="3">
    <source>
        <dbReference type="SAM" id="Phobius"/>
    </source>
</evidence>
<keyword evidence="6" id="KW-1185">Reference proteome</keyword>